<reference evidence="4 5" key="1">
    <citation type="submission" date="2020-05" db="EMBL/GenBank/DDBJ databases">
        <title>Identification and distribution of gene clusters putatively required for synthesis of sphingolipid metabolism inhibitors in phylogenetically diverse species of the filamentous fungus Fusarium.</title>
        <authorList>
            <person name="Kim H.-S."/>
            <person name="Busman M."/>
            <person name="Brown D.W."/>
            <person name="Divon H."/>
            <person name="Uhlig S."/>
            <person name="Proctor R.H."/>
        </authorList>
    </citation>
    <scope>NUCLEOTIDE SEQUENCE [LARGE SCALE GENOMIC DNA]</scope>
    <source>
        <strain evidence="4 5">NRRL 25311</strain>
    </source>
</reference>
<protein>
    <recommendedName>
        <fullName evidence="3">Apple domain-containing protein</fullName>
    </recommendedName>
</protein>
<evidence type="ECO:0000256" key="1">
    <source>
        <dbReference type="SAM" id="MobiDB-lite"/>
    </source>
</evidence>
<evidence type="ECO:0000259" key="3">
    <source>
        <dbReference type="PROSITE" id="PS50948"/>
    </source>
</evidence>
<comment type="caution">
    <text evidence="4">The sequence shown here is derived from an EMBL/GenBank/DDBJ whole genome shotgun (WGS) entry which is preliminary data.</text>
</comment>
<feature type="region of interest" description="Disordered" evidence="1">
    <location>
        <begin position="579"/>
        <end position="666"/>
    </location>
</feature>
<organism evidence="4 5">
    <name type="scientific">Fusarium denticulatum</name>
    <dbReference type="NCBI Taxonomy" id="48507"/>
    <lineage>
        <taxon>Eukaryota</taxon>
        <taxon>Fungi</taxon>
        <taxon>Dikarya</taxon>
        <taxon>Ascomycota</taxon>
        <taxon>Pezizomycotina</taxon>
        <taxon>Sordariomycetes</taxon>
        <taxon>Hypocreomycetidae</taxon>
        <taxon>Hypocreales</taxon>
        <taxon>Nectriaceae</taxon>
        <taxon>Fusarium</taxon>
        <taxon>Fusarium fujikuroi species complex</taxon>
    </lineage>
</organism>
<dbReference type="InterPro" id="IPR003609">
    <property type="entry name" value="Pan_app"/>
</dbReference>
<feature type="domain" description="Apple" evidence="3">
    <location>
        <begin position="699"/>
        <end position="775"/>
    </location>
</feature>
<dbReference type="PROSITE" id="PS50948">
    <property type="entry name" value="PAN"/>
    <property type="match status" value="1"/>
</dbReference>
<proteinExistence type="predicted"/>
<feature type="compositionally biased region" description="Low complexity" evidence="1">
    <location>
        <begin position="628"/>
        <end position="638"/>
    </location>
</feature>
<feature type="region of interest" description="Disordered" evidence="1">
    <location>
        <begin position="545"/>
        <end position="566"/>
    </location>
</feature>
<evidence type="ECO:0000256" key="2">
    <source>
        <dbReference type="SAM" id="SignalP"/>
    </source>
</evidence>
<dbReference type="Proteomes" id="UP000562682">
    <property type="component" value="Unassembled WGS sequence"/>
</dbReference>
<gene>
    <name evidence="4" type="ORF">FDENT_10544</name>
</gene>
<dbReference type="Pfam" id="PF00024">
    <property type="entry name" value="PAN_1"/>
    <property type="match status" value="1"/>
</dbReference>
<feature type="compositionally biased region" description="Acidic residues" evidence="1">
    <location>
        <begin position="550"/>
        <end position="559"/>
    </location>
</feature>
<evidence type="ECO:0000313" key="4">
    <source>
        <dbReference type="EMBL" id="KAF5672742.1"/>
    </source>
</evidence>
<dbReference type="InterPro" id="IPR054293">
    <property type="entry name" value="DUF7029"/>
</dbReference>
<accession>A0A8H5TQM7</accession>
<dbReference type="AlphaFoldDB" id="A0A8H5TQM7"/>
<name>A0A8H5TQM7_9HYPO</name>
<keyword evidence="2" id="KW-0732">Signal</keyword>
<feature type="chain" id="PRO_5034937915" description="Apple domain-containing protein" evidence="2">
    <location>
        <begin position="23"/>
        <end position="783"/>
    </location>
</feature>
<feature type="signal peptide" evidence="2">
    <location>
        <begin position="1"/>
        <end position="22"/>
    </location>
</feature>
<dbReference type="SUPFAM" id="SSF57414">
    <property type="entry name" value="Hairpin loop containing domain-like"/>
    <property type="match status" value="1"/>
</dbReference>
<feature type="compositionally biased region" description="Basic and acidic residues" evidence="1">
    <location>
        <begin position="589"/>
        <end position="602"/>
    </location>
</feature>
<dbReference type="Gene3D" id="3.50.4.10">
    <property type="entry name" value="Hepatocyte Growth Factor"/>
    <property type="match status" value="1"/>
</dbReference>
<dbReference type="EMBL" id="JAAOAK010000335">
    <property type="protein sequence ID" value="KAF5672742.1"/>
    <property type="molecule type" value="Genomic_DNA"/>
</dbReference>
<feature type="compositionally biased region" description="Low complexity" evidence="1">
    <location>
        <begin position="645"/>
        <end position="666"/>
    </location>
</feature>
<evidence type="ECO:0000313" key="5">
    <source>
        <dbReference type="Proteomes" id="UP000562682"/>
    </source>
</evidence>
<keyword evidence="5" id="KW-1185">Reference proteome</keyword>
<sequence length="783" mass="83978">MMFTKHLSSCIVLPFFILSASAAPSYDLPILNRRDANATGTSDNSTTLEPIIPPEVDPKDFSVFTLDKQVTLAWAGTPDSEPGSKRMRKRDNAIFSQANFTFQYPVIPLDHSVFVSSVSCIKGALSGVISNAAAYNYAKTQWKGAGKIIFITSVDGCGEDHANDLFLSKSIMFNDTTKAFTAKGSTTAYAEVYERFKLDFGKIGTLNVRRAIDKRAMFEPHMLEKRLSDTWSYEWSQYLNNEEILGTDEDAPWPNAAKLIEWGSEGGEEDDSYKKGEVADPNGHHKRWDNATLTERDLSYGLILYCVECGFGGKASLTGTIEAGLFSGIEKAQIQFNAQFKAGLNLGLKAFVTYEKEWTYPVAEFSPWDFGIPLLCTVGPYIGLDVQAGMTIEATGTLLIGASVEWENIDILIDLLDSSNSHSNGLTPVFTHRTEATGELKMEASLGLPASVGVKLDVLSGTWVAKGGVVDTPSVVLEGSFEVSATVTDDGEIVTDVDGDCYGIAWNIHFENTLEAFITLGDDTNKFPLIDPMESDPIAEGCIGYVNDGTGDDGSDDEGGMSGTGMDCGGSGLFADCVGSQPAPVTDPTSKKKTDKKTDTKSTKQKGTAQSKSGSGDKKASSNKKPKTSTTSKKPTSTKTKKPTKTSSVITATTKNTKATQAAAKKVNPAKASTTLKEAGAACTPSAVANTKTPPRSVCKRNVAKARVPSKSIIGTASSVKSVSTCAETCLKNKQCMSFGYGEDKTCQLYGKILKSLGVTSGKGKQASMFYDRKCYAFSECAK</sequence>
<dbReference type="Pfam" id="PF22974">
    <property type="entry name" value="DUF7029"/>
    <property type="match status" value="1"/>
</dbReference>